<dbReference type="PROSITE" id="PS51257">
    <property type="entry name" value="PROKAR_LIPOPROTEIN"/>
    <property type="match status" value="1"/>
</dbReference>
<dbReference type="SUPFAM" id="SSF50993">
    <property type="entry name" value="Peptidase/esterase 'gauge' domain"/>
    <property type="match status" value="1"/>
</dbReference>
<feature type="signal peptide" evidence="7">
    <location>
        <begin position="1"/>
        <end position="24"/>
    </location>
</feature>
<feature type="domain" description="Peptidase S9 prolyl oligopeptidase catalytic" evidence="8">
    <location>
        <begin position="490"/>
        <end position="702"/>
    </location>
</feature>
<evidence type="ECO:0000256" key="1">
    <source>
        <dbReference type="ARBA" id="ARBA00001070"/>
    </source>
</evidence>
<keyword evidence="4" id="KW-0645">Protease</keyword>
<evidence type="ECO:0000256" key="6">
    <source>
        <dbReference type="ARBA" id="ARBA00022825"/>
    </source>
</evidence>
<protein>
    <recommendedName>
        <fullName evidence="3">prolyl oligopeptidase</fullName>
        <ecNumber evidence="3">3.4.21.26</ecNumber>
    </recommendedName>
</protein>
<dbReference type="FunFam" id="3.40.50.1820:FF:000005">
    <property type="entry name" value="Prolyl endopeptidase"/>
    <property type="match status" value="1"/>
</dbReference>
<dbReference type="Pfam" id="PF00326">
    <property type="entry name" value="Peptidase_S9"/>
    <property type="match status" value="1"/>
</dbReference>
<evidence type="ECO:0000256" key="5">
    <source>
        <dbReference type="ARBA" id="ARBA00022801"/>
    </source>
</evidence>
<evidence type="ECO:0000259" key="9">
    <source>
        <dbReference type="Pfam" id="PF02897"/>
    </source>
</evidence>
<keyword evidence="6" id="KW-0720">Serine protease</keyword>
<dbReference type="GO" id="GO:0004252">
    <property type="term" value="F:serine-type endopeptidase activity"/>
    <property type="evidence" value="ECO:0007669"/>
    <property type="project" value="UniProtKB-EC"/>
</dbReference>
<evidence type="ECO:0000256" key="3">
    <source>
        <dbReference type="ARBA" id="ARBA00011897"/>
    </source>
</evidence>
<reference evidence="10" key="2">
    <citation type="submission" date="2003-08" db="EMBL/GenBank/DDBJ databases">
        <authorList>
            <person name="Beja O."/>
            <person name="Aravind L."/>
            <person name="Koonin E.V."/>
            <person name="Suzuki M.T."/>
            <person name="Hadd A."/>
            <person name="Nguyen L.P."/>
            <person name="Jovanovich S.B."/>
            <person name="Gates C.M."/>
            <person name="Feldman R.A."/>
            <person name="DeLong E.F."/>
        </authorList>
    </citation>
    <scope>NUCLEOTIDE SEQUENCE</scope>
</reference>
<dbReference type="GO" id="GO:0070012">
    <property type="term" value="F:oligopeptidase activity"/>
    <property type="evidence" value="ECO:0007669"/>
    <property type="project" value="TreeGrafter"/>
</dbReference>
<dbReference type="GO" id="GO:0006508">
    <property type="term" value="P:proteolysis"/>
    <property type="evidence" value="ECO:0007669"/>
    <property type="project" value="UniProtKB-KW"/>
</dbReference>
<dbReference type="AlphaFoldDB" id="Q9F7Q5"/>
<dbReference type="Gene3D" id="3.40.50.1820">
    <property type="entry name" value="alpha/beta hydrolase"/>
    <property type="match status" value="1"/>
</dbReference>
<dbReference type="PRINTS" id="PR00862">
    <property type="entry name" value="PROLIGOPTASE"/>
</dbReference>
<dbReference type="SUPFAM" id="SSF53474">
    <property type="entry name" value="alpha/beta-Hydrolases"/>
    <property type="match status" value="1"/>
</dbReference>
<dbReference type="InterPro" id="IPR051167">
    <property type="entry name" value="Prolyl_oligopep/macrocyclase"/>
</dbReference>
<name>Q9F7Q5_PRB01</name>
<dbReference type="InterPro" id="IPR001375">
    <property type="entry name" value="Peptidase_S9_cat"/>
</dbReference>
<proteinExistence type="inferred from homology"/>
<dbReference type="PANTHER" id="PTHR42881:SF2">
    <property type="entry name" value="PROLYL ENDOPEPTIDASE"/>
    <property type="match status" value="1"/>
</dbReference>
<evidence type="ECO:0000256" key="4">
    <source>
        <dbReference type="ARBA" id="ARBA00022670"/>
    </source>
</evidence>
<dbReference type="InterPro" id="IPR023302">
    <property type="entry name" value="Pept_S9A_N"/>
</dbReference>
<sequence>MLFMRNKYIYMAALLILVSCSNQTDNFEYPESNKVPFSEEVHGYLIEDAYRWMEDFTSEDSTDWVERQNNFTQKFIGQNKYKKSIAKNLDEVWDTDSISMPYQVNKKTFYYFNDGSWQQSKLMIKDCEECQDRVLLDPNQFSEDGTISLASTSVSNDASLLAFSISDGGSDWRTWKVLDIESGKTLDDRIEWAKFSGASWENDDSGFYYQKYDEPSEELLKDINTAPKLMFHKIGTAQDEDVIVYENPEKPRWSWGISVVKDSKIKFLSIGEGTDERNRLYVQLSPDQPFIPLIDELIGAYSFLESKNDTFWFYSTENAANGKVVSLTIKNGSFVWNEVVGESTNSISSVSFINNSIVVSYLVDTFTEVHFFDLKGAYKNKLATERKGTMGGFGGEIEDEVSYFSFTNFVTPREIYKINLTDMSQELFWKEDLKGHDSTLFTSDFKFFPSKDGTQIPIHLSYKKSLKIDSNTPILLYGYGGFNISRLPGFSKSYLTWMNQGGIVAVVNLRGGGEYGDNWHDAGRLFNKQNVFDDFAYSAKFLHAQEIGSPSSTAIQGGSNGGLLVAATMLQNPNLFKVAIPQVGVLDMLRFHKFTIGWAWESDYGSPDKKDEFENLLAYSPLHNIVEGECYPTTLITTAKRDDRVVPSHSFKFAAKLQESQGCDNPILIRIEGRAGHGAGTPKNKIINQVAEVYGYALSVIDKG</sequence>
<dbReference type="InterPro" id="IPR029058">
    <property type="entry name" value="AB_hydrolase_fold"/>
</dbReference>
<reference evidence="10" key="1">
    <citation type="journal article" date="2000" name="Science">
        <title>Bacterial rhodopsin: evidence for a new type of phototrophy in the sea.</title>
        <authorList>
            <person name="Beja O."/>
            <person name="Aravind L."/>
            <person name="Koonin E.V."/>
            <person name="Suzuki M.T."/>
            <person name="Hadd A."/>
            <person name="Nguyen L.P."/>
            <person name="Jovanovich S.B."/>
            <person name="Gates C.M."/>
            <person name="Feldman R.A."/>
            <person name="Spudich J.L."/>
            <person name="Spudich E.N."/>
            <person name="DeLong E.F."/>
        </authorList>
    </citation>
    <scope>NUCLEOTIDE SEQUENCE</scope>
</reference>
<accession>Q9F7Q5</accession>
<keyword evidence="7" id="KW-0732">Signal</keyword>
<dbReference type="GO" id="GO:0005829">
    <property type="term" value="C:cytosol"/>
    <property type="evidence" value="ECO:0007669"/>
    <property type="project" value="TreeGrafter"/>
</dbReference>
<evidence type="ECO:0000256" key="2">
    <source>
        <dbReference type="ARBA" id="ARBA00005228"/>
    </source>
</evidence>
<feature type="domain" description="Peptidase S9A N-terminal" evidence="9">
    <location>
        <begin position="33"/>
        <end position="427"/>
    </location>
</feature>
<keyword evidence="5" id="KW-0378">Hydrolase</keyword>
<evidence type="ECO:0000313" key="10">
    <source>
        <dbReference type="EMBL" id="AAG10464.1"/>
    </source>
</evidence>
<dbReference type="PANTHER" id="PTHR42881">
    <property type="entry name" value="PROLYL ENDOPEPTIDASE"/>
    <property type="match status" value="1"/>
</dbReference>
<evidence type="ECO:0000256" key="7">
    <source>
        <dbReference type="SAM" id="SignalP"/>
    </source>
</evidence>
<dbReference type="EMBL" id="AF279106">
    <property type="protein sequence ID" value="AAG10464.1"/>
    <property type="molecule type" value="Genomic_DNA"/>
</dbReference>
<organism evidence="10">
    <name type="scientific">Gamma-proteobacterium EBAC31A08</name>
    <dbReference type="NCBI Taxonomy" id="133804"/>
    <lineage>
        <taxon>Bacteria</taxon>
        <taxon>Pseudomonadati</taxon>
        <taxon>Pseudomonadota</taxon>
        <taxon>Gammaproteobacteria</taxon>
        <taxon>environmental samples</taxon>
    </lineage>
</organism>
<feature type="chain" id="PRO_5004328963" description="prolyl oligopeptidase" evidence="7">
    <location>
        <begin position="25"/>
        <end position="704"/>
    </location>
</feature>
<dbReference type="Gene3D" id="2.130.10.120">
    <property type="entry name" value="Prolyl oligopeptidase, N-terminal domain"/>
    <property type="match status" value="1"/>
</dbReference>
<dbReference type="Pfam" id="PF02897">
    <property type="entry name" value="Peptidase_S9_N"/>
    <property type="match status" value="1"/>
</dbReference>
<comment type="similarity">
    <text evidence="2">Belongs to the peptidase S9A family.</text>
</comment>
<dbReference type="InterPro" id="IPR002470">
    <property type="entry name" value="Peptidase_S9A"/>
</dbReference>
<dbReference type="ESTHER" id="prb01-Q9F7Q5">
    <property type="family name" value="S9N_PPCE_Peptidase_S9"/>
</dbReference>
<dbReference type="EC" id="3.4.21.26" evidence="3"/>
<comment type="catalytic activity">
    <reaction evidence="1">
        <text>Hydrolysis of Pro-|-Xaa &gt;&gt; Ala-|-Xaa in oligopeptides.</text>
        <dbReference type="EC" id="3.4.21.26"/>
    </reaction>
</comment>
<evidence type="ECO:0000259" key="8">
    <source>
        <dbReference type="Pfam" id="PF00326"/>
    </source>
</evidence>